<dbReference type="GO" id="GO:0032259">
    <property type="term" value="P:methylation"/>
    <property type="evidence" value="ECO:0007669"/>
    <property type="project" value="UniProtKB-KW"/>
</dbReference>
<dbReference type="GO" id="GO:0046983">
    <property type="term" value="F:protein dimerization activity"/>
    <property type="evidence" value="ECO:0007669"/>
    <property type="project" value="InterPro"/>
</dbReference>
<feature type="domain" description="O-methyltransferase C-terminal" evidence="8">
    <location>
        <begin position="162"/>
        <end position="299"/>
    </location>
</feature>
<dbReference type="InterPro" id="IPR036390">
    <property type="entry name" value="WH_DNA-bd_sf"/>
</dbReference>
<evidence type="ECO:0000313" key="11">
    <source>
        <dbReference type="Proteomes" id="UP001161247"/>
    </source>
</evidence>
<comment type="cofactor">
    <cofactor evidence="1">
        <name>pyridoxal 5'-phosphate</name>
        <dbReference type="ChEBI" id="CHEBI:597326"/>
    </cofactor>
</comment>
<dbReference type="PIRSF" id="PIRSF005739">
    <property type="entry name" value="O-mtase"/>
    <property type="match status" value="1"/>
</dbReference>
<evidence type="ECO:0000313" key="10">
    <source>
        <dbReference type="EMBL" id="CAI9109029.1"/>
    </source>
</evidence>
<dbReference type="PANTHER" id="PTHR11746">
    <property type="entry name" value="O-METHYLTRANSFERASE"/>
    <property type="match status" value="1"/>
</dbReference>
<keyword evidence="3" id="KW-0808">Transferase</keyword>
<dbReference type="EMBL" id="OX459123">
    <property type="protein sequence ID" value="CAI9109029.1"/>
    <property type="molecule type" value="Genomic_DNA"/>
</dbReference>
<sequence>MQLATSALFPMVLYTAIKLNLLEIIAKSGPRLTLSPSQIVAQLAMKKPAAASMVDRMLRLLSAHSVLTCDEVAGSGEDGSVHERVYGLTPVGKYFVENEEGFSVSHLVELHNDKVFMESWYELGDAVIEGGIPFNRVHGTHAFDYPSRDPRFNELFNKGMLCTLVDVGGGLGITLHKIISKYPLIKGINFDLPHVVRAAPSYPGMDHVGGDMFECVPGGDAIFMKMILHDWSDDYCLKLLKNCFNALPEGGKVIVVDLILPEKPDSSPSSKGILSTDVLMMTVNPGGKEWSENEVRALAVTLDSETQGWSPVLAF</sequence>
<evidence type="ECO:0000256" key="6">
    <source>
        <dbReference type="ARBA" id="ARBA00034481"/>
    </source>
</evidence>
<protein>
    <submittedName>
        <fullName evidence="10">OLC1v1008761C1</fullName>
    </submittedName>
</protein>
<dbReference type="Pfam" id="PF00891">
    <property type="entry name" value="Methyltransf_2"/>
    <property type="match status" value="2"/>
</dbReference>
<evidence type="ECO:0000256" key="3">
    <source>
        <dbReference type="ARBA" id="ARBA00022679"/>
    </source>
</evidence>
<dbReference type="PROSITE" id="PS00879">
    <property type="entry name" value="ODR_DC_2_2"/>
    <property type="match status" value="1"/>
</dbReference>
<gene>
    <name evidence="10" type="ORF">OLC1_LOCUS16997</name>
</gene>
<comment type="similarity">
    <text evidence="6">Belongs to the class I-like SAM-binding methyltransferase superfamily. Cation-independent O-methyltransferase family. COMT subfamily.</text>
</comment>
<evidence type="ECO:0000259" key="9">
    <source>
        <dbReference type="Pfam" id="PF08100"/>
    </source>
</evidence>
<feature type="domain" description="O-methyltransferase C-terminal" evidence="8">
    <location>
        <begin position="120"/>
        <end position="160"/>
    </location>
</feature>
<dbReference type="SUPFAM" id="SSF46785">
    <property type="entry name" value="Winged helix' DNA-binding domain"/>
    <property type="match status" value="1"/>
</dbReference>
<feature type="domain" description="O-methyltransferase dimerisation" evidence="9">
    <location>
        <begin position="1"/>
        <end position="97"/>
    </location>
</feature>
<evidence type="ECO:0000259" key="8">
    <source>
        <dbReference type="Pfam" id="PF00891"/>
    </source>
</evidence>
<dbReference type="InterPro" id="IPR001077">
    <property type="entry name" value="COMT_C"/>
</dbReference>
<name>A0AAV1DMP9_OLDCO</name>
<evidence type="ECO:0000256" key="2">
    <source>
        <dbReference type="ARBA" id="ARBA00022603"/>
    </source>
</evidence>
<evidence type="ECO:0000256" key="7">
    <source>
        <dbReference type="PIRSR" id="PIRSR005739-1"/>
    </source>
</evidence>
<keyword evidence="5" id="KW-0456">Lyase</keyword>
<keyword evidence="4" id="KW-0949">S-adenosyl-L-methionine</keyword>
<dbReference type="FunFam" id="1.10.10.10:FF:000357">
    <property type="entry name" value="Caffeic acid 3-O-methyltransferase"/>
    <property type="match status" value="1"/>
</dbReference>
<evidence type="ECO:0000256" key="4">
    <source>
        <dbReference type="ARBA" id="ARBA00022691"/>
    </source>
</evidence>
<proteinExistence type="inferred from homology"/>
<dbReference type="InterPro" id="IPR012967">
    <property type="entry name" value="COMT_dimerisation"/>
</dbReference>
<evidence type="ECO:0000256" key="5">
    <source>
        <dbReference type="ARBA" id="ARBA00023239"/>
    </source>
</evidence>
<dbReference type="GO" id="GO:0009813">
    <property type="term" value="P:flavonoid biosynthetic process"/>
    <property type="evidence" value="ECO:0007669"/>
    <property type="project" value="UniProtKB-ARBA"/>
</dbReference>
<accession>A0AAV1DMP9</accession>
<dbReference type="InterPro" id="IPR016461">
    <property type="entry name" value="COMT-like"/>
</dbReference>
<dbReference type="Gene3D" id="1.10.10.10">
    <property type="entry name" value="Winged helix-like DNA-binding domain superfamily/Winged helix DNA-binding domain"/>
    <property type="match status" value="1"/>
</dbReference>
<dbReference type="InterPro" id="IPR029063">
    <property type="entry name" value="SAM-dependent_MTases_sf"/>
</dbReference>
<feature type="active site" description="Proton acceptor" evidence="7">
    <location>
        <position position="229"/>
    </location>
</feature>
<dbReference type="GO" id="GO:0008171">
    <property type="term" value="F:O-methyltransferase activity"/>
    <property type="evidence" value="ECO:0007669"/>
    <property type="project" value="InterPro"/>
</dbReference>
<dbReference type="PROSITE" id="PS51683">
    <property type="entry name" value="SAM_OMT_II"/>
    <property type="match status" value="1"/>
</dbReference>
<dbReference type="Gene3D" id="3.40.50.150">
    <property type="entry name" value="Vaccinia Virus protein VP39"/>
    <property type="match status" value="1"/>
</dbReference>
<dbReference type="InterPro" id="IPR022657">
    <property type="entry name" value="De-COase2_CS"/>
</dbReference>
<keyword evidence="11" id="KW-1185">Reference proteome</keyword>
<dbReference type="InterPro" id="IPR036388">
    <property type="entry name" value="WH-like_DNA-bd_sf"/>
</dbReference>
<keyword evidence="2" id="KW-0489">Methyltransferase</keyword>
<organism evidence="10 11">
    <name type="scientific">Oldenlandia corymbosa var. corymbosa</name>
    <dbReference type="NCBI Taxonomy" id="529605"/>
    <lineage>
        <taxon>Eukaryota</taxon>
        <taxon>Viridiplantae</taxon>
        <taxon>Streptophyta</taxon>
        <taxon>Embryophyta</taxon>
        <taxon>Tracheophyta</taxon>
        <taxon>Spermatophyta</taxon>
        <taxon>Magnoliopsida</taxon>
        <taxon>eudicotyledons</taxon>
        <taxon>Gunneridae</taxon>
        <taxon>Pentapetalae</taxon>
        <taxon>asterids</taxon>
        <taxon>lamiids</taxon>
        <taxon>Gentianales</taxon>
        <taxon>Rubiaceae</taxon>
        <taxon>Rubioideae</taxon>
        <taxon>Spermacoceae</taxon>
        <taxon>Hedyotis-Oldenlandia complex</taxon>
        <taxon>Oldenlandia</taxon>
    </lineage>
</organism>
<dbReference type="Pfam" id="PF08100">
    <property type="entry name" value="Dimerisation"/>
    <property type="match status" value="1"/>
</dbReference>
<dbReference type="Proteomes" id="UP001161247">
    <property type="component" value="Chromosome 6"/>
</dbReference>
<dbReference type="AlphaFoldDB" id="A0AAV1DMP9"/>
<reference evidence="10" key="1">
    <citation type="submission" date="2023-03" db="EMBL/GenBank/DDBJ databases">
        <authorList>
            <person name="Julca I."/>
        </authorList>
    </citation>
    <scope>NUCLEOTIDE SEQUENCE</scope>
</reference>
<dbReference type="GO" id="GO:0008757">
    <property type="term" value="F:S-adenosylmethionine-dependent methyltransferase activity"/>
    <property type="evidence" value="ECO:0007669"/>
    <property type="project" value="UniProtKB-ARBA"/>
</dbReference>
<evidence type="ECO:0000256" key="1">
    <source>
        <dbReference type="ARBA" id="ARBA00001933"/>
    </source>
</evidence>
<dbReference type="SUPFAM" id="SSF53335">
    <property type="entry name" value="S-adenosyl-L-methionine-dependent methyltransferases"/>
    <property type="match status" value="1"/>
</dbReference>